<dbReference type="InterPro" id="IPR002052">
    <property type="entry name" value="DNA_methylase_N6_adenine_CS"/>
</dbReference>
<dbReference type="GO" id="GO:0003676">
    <property type="term" value="F:nucleic acid binding"/>
    <property type="evidence" value="ECO:0007669"/>
    <property type="project" value="InterPro"/>
</dbReference>
<dbReference type="OrthoDB" id="2268078at2"/>
<dbReference type="GO" id="GO:0032259">
    <property type="term" value="P:methylation"/>
    <property type="evidence" value="ECO:0007669"/>
    <property type="project" value="InterPro"/>
</dbReference>
<dbReference type="Proteomes" id="UP000267208">
    <property type="component" value="Chromosome"/>
</dbReference>
<gene>
    <name evidence="2" type="ORF">D1B17_12075</name>
</gene>
<evidence type="ECO:0000256" key="1">
    <source>
        <dbReference type="SAM" id="SignalP"/>
    </source>
</evidence>
<accession>A0A386PUP7</accession>
<name>A0A386PUP7_9LACO</name>
<evidence type="ECO:0000313" key="2">
    <source>
        <dbReference type="EMBL" id="AYE39322.2"/>
    </source>
</evidence>
<feature type="chain" id="PRO_5019521106" description="WxL domain-containing protein" evidence="1">
    <location>
        <begin position="31"/>
        <end position="548"/>
    </location>
</feature>
<feature type="signal peptide" evidence="1">
    <location>
        <begin position="1"/>
        <end position="30"/>
    </location>
</feature>
<dbReference type="GO" id="GO:0008168">
    <property type="term" value="F:methyltransferase activity"/>
    <property type="evidence" value="ECO:0007669"/>
    <property type="project" value="InterPro"/>
</dbReference>
<sequence length="548" mass="59140">MRTSNYKLRLLLIFLVALFSLLLSTNISQAATISTANFSNTVANGDYYQTEINFQLSNEGSQLILCSPDYNNLDIPMLKSELGKNNVIENANKKQVLINLKDKMDQSNSGSFLLTMKKSDSDIIYIRDIDNNELANENLVTEKAVDSKVTFNALQATNLMTNNDALTTDNTVGALPSRADLTKATTSAEIYVEPVTVSDIDQDLTVHGTWKSTSNRVTLYYRFNSSGSVPKPGADYIPGIEKWGTLGTFTGTAGAVNSFTATIPSSTMKALTSGSLSLYTNYVDPKAGDLGTPYRSVVTNPPYAKDLKILNNGVENNTSISNPYIARGTKLTLSGSITTNTPGTLKFVVDDDETNAPSLNLTIPGINSSYTQSINLSNLGKDDSKVHEAVYEYIAGGKVLAATKYYFVVGNELKLTVPQTIDFGSHMYTDFINGFTATPDVNGELAIFDGRTGNYSGNIGLMASATPFRNAKGDKLSANLSWDGKVIPDDGTGVKVGEVTPPTAAEPAYQNFTQNLKNDLKFTSPKGTGPQSGNYTSTLTWTVDDTLK</sequence>
<dbReference type="AlphaFoldDB" id="A0A386PUP7"/>
<evidence type="ECO:0000313" key="3">
    <source>
        <dbReference type="Proteomes" id="UP000267208"/>
    </source>
</evidence>
<dbReference type="PROSITE" id="PS00092">
    <property type="entry name" value="N6_MTASE"/>
    <property type="match status" value="1"/>
</dbReference>
<proteinExistence type="predicted"/>
<dbReference type="RefSeq" id="WP_137432080.1">
    <property type="nucleotide sequence ID" value="NZ_CP031933.2"/>
</dbReference>
<reference evidence="3" key="1">
    <citation type="submission" date="2018-08" db="EMBL/GenBank/DDBJ databases">
        <title>Genome of Lactobacillus sp. HBUAS52074.</title>
        <authorList>
            <person name="Guo Z."/>
            <person name="Zhang Z.D."/>
        </authorList>
    </citation>
    <scope>NUCLEOTIDE SEQUENCE [LARGE SCALE GENOMIC DNA]</scope>
    <source>
        <strain evidence="3">HBUAS52074</strain>
    </source>
</reference>
<protein>
    <recommendedName>
        <fullName evidence="4">WxL domain-containing protein</fullName>
    </recommendedName>
</protein>
<evidence type="ECO:0008006" key="4">
    <source>
        <dbReference type="Google" id="ProtNLM"/>
    </source>
</evidence>
<dbReference type="EMBL" id="CP031933">
    <property type="protein sequence ID" value="AYE39322.2"/>
    <property type="molecule type" value="Genomic_DNA"/>
</dbReference>
<organism evidence="2 3">
    <name type="scientific">Companilactobacillus zhachilii</name>
    <dbReference type="NCBI Taxonomy" id="2304606"/>
    <lineage>
        <taxon>Bacteria</taxon>
        <taxon>Bacillati</taxon>
        <taxon>Bacillota</taxon>
        <taxon>Bacilli</taxon>
        <taxon>Lactobacillales</taxon>
        <taxon>Lactobacillaceae</taxon>
        <taxon>Companilactobacillus</taxon>
    </lineage>
</organism>
<keyword evidence="1" id="KW-0732">Signal</keyword>
<dbReference type="KEGG" id="lzh:D1B17_12075"/>
<keyword evidence="3" id="KW-1185">Reference proteome</keyword>